<dbReference type="Proteomes" id="UP000276133">
    <property type="component" value="Unassembled WGS sequence"/>
</dbReference>
<comment type="caution">
    <text evidence="2">The sequence shown here is derived from an EMBL/GenBank/DDBJ whole genome shotgun (WGS) entry which is preliminary data.</text>
</comment>
<gene>
    <name evidence="2" type="ORF">BpHYR1_008600</name>
</gene>
<dbReference type="AlphaFoldDB" id="A0A3M7T2U6"/>
<evidence type="ECO:0000256" key="1">
    <source>
        <dbReference type="SAM" id="SignalP"/>
    </source>
</evidence>
<proteinExistence type="predicted"/>
<name>A0A3M7T2U6_BRAPC</name>
<evidence type="ECO:0000313" key="3">
    <source>
        <dbReference type="Proteomes" id="UP000276133"/>
    </source>
</evidence>
<organism evidence="2 3">
    <name type="scientific">Brachionus plicatilis</name>
    <name type="common">Marine rotifer</name>
    <name type="synonym">Brachionus muelleri</name>
    <dbReference type="NCBI Taxonomy" id="10195"/>
    <lineage>
        <taxon>Eukaryota</taxon>
        <taxon>Metazoa</taxon>
        <taxon>Spiralia</taxon>
        <taxon>Gnathifera</taxon>
        <taxon>Rotifera</taxon>
        <taxon>Eurotatoria</taxon>
        <taxon>Monogononta</taxon>
        <taxon>Pseudotrocha</taxon>
        <taxon>Ploima</taxon>
        <taxon>Brachionidae</taxon>
        <taxon>Brachionus</taxon>
    </lineage>
</organism>
<feature type="chain" id="PRO_5018236604" description="UPAR/Ly6 domain-containing protein" evidence="1">
    <location>
        <begin position="23"/>
        <end position="139"/>
    </location>
</feature>
<evidence type="ECO:0000313" key="2">
    <source>
        <dbReference type="EMBL" id="RNA42344.1"/>
    </source>
</evidence>
<feature type="signal peptide" evidence="1">
    <location>
        <begin position="1"/>
        <end position="22"/>
    </location>
</feature>
<protein>
    <recommendedName>
        <fullName evidence="4">UPAR/Ly6 domain-containing protein</fullName>
    </recommendedName>
</protein>
<sequence length="139" mass="15171">MNSTKFCLALTGVMLVLCTAHALKCHQCADCNEDSFQNLNETCETGKENCGGFNINVNGTNKIFAQCVSSDQCDKNAQVAILQLYNNSTNSSFNSIEINKVECCSTDLCIQFSNISSYEQSTDQSTTTTTTRNSSSKNE</sequence>
<reference evidence="2 3" key="1">
    <citation type="journal article" date="2018" name="Sci. Rep.">
        <title>Genomic signatures of local adaptation to the degree of environmental predictability in rotifers.</title>
        <authorList>
            <person name="Franch-Gras L."/>
            <person name="Hahn C."/>
            <person name="Garcia-Roger E.M."/>
            <person name="Carmona M.J."/>
            <person name="Serra M."/>
            <person name="Gomez A."/>
        </authorList>
    </citation>
    <scope>NUCLEOTIDE SEQUENCE [LARGE SCALE GENOMIC DNA]</scope>
    <source>
        <strain evidence="2">HYR1</strain>
    </source>
</reference>
<keyword evidence="3" id="KW-1185">Reference proteome</keyword>
<dbReference type="EMBL" id="REGN01000377">
    <property type="protein sequence ID" value="RNA42344.1"/>
    <property type="molecule type" value="Genomic_DNA"/>
</dbReference>
<accession>A0A3M7T2U6</accession>
<evidence type="ECO:0008006" key="4">
    <source>
        <dbReference type="Google" id="ProtNLM"/>
    </source>
</evidence>
<keyword evidence="1" id="KW-0732">Signal</keyword>